<feature type="domain" description="RNA polymerase sigma-70 region 4" evidence="6">
    <location>
        <begin position="88"/>
        <end position="137"/>
    </location>
</feature>
<dbReference type="RefSeq" id="WP_101871338.1">
    <property type="nucleotide sequence ID" value="NZ_NIHS01000033.1"/>
</dbReference>
<dbReference type="CDD" id="cd06171">
    <property type="entry name" value="Sigma70_r4"/>
    <property type="match status" value="1"/>
</dbReference>
<dbReference type="Proteomes" id="UP000234891">
    <property type="component" value="Unassembled WGS sequence"/>
</dbReference>
<proteinExistence type="predicted"/>
<evidence type="ECO:0000256" key="2">
    <source>
        <dbReference type="ARBA" id="ARBA00023082"/>
    </source>
</evidence>
<dbReference type="NCBIfam" id="TIGR02937">
    <property type="entry name" value="sigma70-ECF"/>
    <property type="match status" value="1"/>
</dbReference>
<evidence type="ECO:0000256" key="3">
    <source>
        <dbReference type="ARBA" id="ARBA00023125"/>
    </source>
</evidence>
<dbReference type="GO" id="GO:0003677">
    <property type="term" value="F:DNA binding"/>
    <property type="evidence" value="ECO:0007669"/>
    <property type="project" value="UniProtKB-KW"/>
</dbReference>
<dbReference type="GO" id="GO:0006352">
    <property type="term" value="P:DNA-templated transcription initiation"/>
    <property type="evidence" value="ECO:0007669"/>
    <property type="project" value="InterPro"/>
</dbReference>
<feature type="compositionally biased region" description="Polar residues" evidence="5">
    <location>
        <begin position="164"/>
        <end position="173"/>
    </location>
</feature>
<feature type="region of interest" description="Disordered" evidence="5">
    <location>
        <begin position="145"/>
        <end position="173"/>
    </location>
</feature>
<accession>A0A2N5P6G8</accession>
<keyword evidence="1" id="KW-0805">Transcription regulation</keyword>
<dbReference type="Pfam" id="PF04545">
    <property type="entry name" value="Sigma70_r4"/>
    <property type="match status" value="1"/>
</dbReference>
<dbReference type="AlphaFoldDB" id="A0A2N5P6G8"/>
<comment type="caution">
    <text evidence="7">The sequence shown here is derived from an EMBL/GenBank/DDBJ whole genome shotgun (WGS) entry which is preliminary data.</text>
</comment>
<evidence type="ECO:0000259" key="6">
    <source>
        <dbReference type="Pfam" id="PF04545"/>
    </source>
</evidence>
<protein>
    <recommendedName>
        <fullName evidence="6">RNA polymerase sigma-70 region 4 domain-containing protein</fullName>
    </recommendedName>
</protein>
<dbReference type="Gene3D" id="1.10.10.10">
    <property type="entry name" value="Winged helix-like DNA-binding domain superfamily/Winged helix DNA-binding domain"/>
    <property type="match status" value="1"/>
</dbReference>
<dbReference type="SUPFAM" id="SSF88659">
    <property type="entry name" value="Sigma3 and sigma4 domains of RNA polymerase sigma factors"/>
    <property type="match status" value="1"/>
</dbReference>
<sequence>MIFIGLTLKQKEIVQTKFDSYCKRSLKGEARHYFREQNRRKEKEIMFSELKDGQLDKLYSMDKYYGDSTFLKVQGEEIEIESMQIFEAILKLTEKQRTVILMAYFLDMTENEIGECLNLMQSTIHYHKKKSLQLLRKILENQDEQNEKIDSLRNNPRGGKRQSILDQSGASTL</sequence>
<keyword evidence="2" id="KW-0731">Sigma factor</keyword>
<dbReference type="EMBL" id="NIHS01000033">
    <property type="protein sequence ID" value="PLT70729.1"/>
    <property type="molecule type" value="Genomic_DNA"/>
</dbReference>
<name>A0A2N5P6G8_MEDGN</name>
<evidence type="ECO:0000256" key="4">
    <source>
        <dbReference type="ARBA" id="ARBA00023163"/>
    </source>
</evidence>
<keyword evidence="3" id="KW-0238">DNA-binding</keyword>
<dbReference type="InterPro" id="IPR036388">
    <property type="entry name" value="WH-like_DNA-bd_sf"/>
</dbReference>
<dbReference type="PANTHER" id="PTHR30385">
    <property type="entry name" value="SIGMA FACTOR F FLAGELLAR"/>
    <property type="match status" value="1"/>
</dbReference>
<evidence type="ECO:0000256" key="5">
    <source>
        <dbReference type="SAM" id="MobiDB-lite"/>
    </source>
</evidence>
<evidence type="ECO:0000313" key="8">
    <source>
        <dbReference type="Proteomes" id="UP000234891"/>
    </source>
</evidence>
<dbReference type="InterPro" id="IPR013324">
    <property type="entry name" value="RNA_pol_sigma_r3/r4-like"/>
</dbReference>
<organism evidence="7 8">
    <name type="scientific">Mediterraneibacter gnavus</name>
    <name type="common">Ruminococcus gnavus</name>
    <dbReference type="NCBI Taxonomy" id="33038"/>
    <lineage>
        <taxon>Bacteria</taxon>
        <taxon>Bacillati</taxon>
        <taxon>Bacillota</taxon>
        <taxon>Clostridia</taxon>
        <taxon>Lachnospirales</taxon>
        <taxon>Lachnospiraceae</taxon>
        <taxon>Mediterraneibacter</taxon>
    </lineage>
</organism>
<dbReference type="InterPro" id="IPR007630">
    <property type="entry name" value="RNA_pol_sigma70_r4"/>
</dbReference>
<evidence type="ECO:0000313" key="7">
    <source>
        <dbReference type="EMBL" id="PLT70729.1"/>
    </source>
</evidence>
<keyword evidence="4" id="KW-0804">Transcription</keyword>
<evidence type="ECO:0000256" key="1">
    <source>
        <dbReference type="ARBA" id="ARBA00023015"/>
    </source>
</evidence>
<reference evidence="7 8" key="1">
    <citation type="journal article" date="2017" name="Genome Med.">
        <title>A novel Ruminococcus gnavus clade enriched in inflammatory bowel disease patients.</title>
        <authorList>
            <person name="Hall A.B."/>
            <person name="Yassour M."/>
            <person name="Sauk J."/>
            <person name="Garner A."/>
            <person name="Jiang X."/>
            <person name="Arthur T."/>
            <person name="Lagoudas G.K."/>
            <person name="Vatanen T."/>
            <person name="Fornelos N."/>
            <person name="Wilson R."/>
            <person name="Bertha M."/>
            <person name="Cohen M."/>
            <person name="Garber J."/>
            <person name="Khalili H."/>
            <person name="Gevers D."/>
            <person name="Ananthakrishnan A.N."/>
            <person name="Kugathasan S."/>
            <person name="Lander E.S."/>
            <person name="Blainey P."/>
            <person name="Vlamakis H."/>
            <person name="Xavier R.J."/>
            <person name="Huttenhower C."/>
        </authorList>
    </citation>
    <scope>NUCLEOTIDE SEQUENCE [LARGE SCALE GENOMIC DNA]</scope>
    <source>
        <strain evidence="7 8">RJX1124</strain>
    </source>
</reference>
<dbReference type="GO" id="GO:0016987">
    <property type="term" value="F:sigma factor activity"/>
    <property type="evidence" value="ECO:0007669"/>
    <property type="project" value="UniProtKB-KW"/>
</dbReference>
<dbReference type="InterPro" id="IPR014284">
    <property type="entry name" value="RNA_pol_sigma-70_dom"/>
</dbReference>
<gene>
    <name evidence="7" type="ORF">CDL26_14120</name>
</gene>